<evidence type="ECO:0000313" key="1">
    <source>
        <dbReference type="EMBL" id="MPM61360.1"/>
    </source>
</evidence>
<organism evidence="1">
    <name type="scientific">bioreactor metagenome</name>
    <dbReference type="NCBI Taxonomy" id="1076179"/>
    <lineage>
        <taxon>unclassified sequences</taxon>
        <taxon>metagenomes</taxon>
        <taxon>ecological metagenomes</taxon>
    </lineage>
</organism>
<dbReference type="EMBL" id="VSSQ01018298">
    <property type="protein sequence ID" value="MPM61360.1"/>
    <property type="molecule type" value="Genomic_DNA"/>
</dbReference>
<sequence length="124" mass="14373">MTTLSYKIFVDLKNNEEIYFCNFGIFSFSNNCLIPDKDYQAVIILSEIQKQKSQKNTMKFKELFVSTLLITISIHALYCDDNSIEYFDCFVQLKDDVLTVGNAKIETVTLSTNIKQYDKILLNI</sequence>
<dbReference type="AlphaFoldDB" id="A0A645B7D3"/>
<gene>
    <name evidence="1" type="ORF">SDC9_108218</name>
</gene>
<proteinExistence type="predicted"/>
<accession>A0A645B7D3</accession>
<protein>
    <submittedName>
        <fullName evidence="1">Uncharacterized protein</fullName>
    </submittedName>
</protein>
<name>A0A645B7D3_9ZZZZ</name>
<reference evidence="1" key="1">
    <citation type="submission" date="2019-08" db="EMBL/GenBank/DDBJ databases">
        <authorList>
            <person name="Kucharzyk K."/>
            <person name="Murdoch R.W."/>
            <person name="Higgins S."/>
            <person name="Loffler F."/>
        </authorList>
    </citation>
    <scope>NUCLEOTIDE SEQUENCE</scope>
</reference>
<comment type="caution">
    <text evidence="1">The sequence shown here is derived from an EMBL/GenBank/DDBJ whole genome shotgun (WGS) entry which is preliminary data.</text>
</comment>